<sequence length="270" mass="30227">MSKALKRAERRFINGLPLERYCKLTNTMNGMRGRPHRLEALREDGLHKVSHGDESIVICRRSRHRLYKNGIKARTDRLADEYGLSSIPAPEGGVLIDCGANVGELGIWARANGLTYHAFEPEPLEADCVDINNFDGSPRTRRQALWHQTETLTFYSAPDSADSSAFESRRATTSWNVEAVRLDDTGITLSEEGPNILKLEAEGAEPEILDGATATLPKLHYIAVDCGYERGPEQRHTFIDVCDRLLPLGFRPIKAELRRITILFENTGLV</sequence>
<evidence type="ECO:0000313" key="2">
    <source>
        <dbReference type="EMBL" id="QXT40393.1"/>
    </source>
</evidence>
<gene>
    <name evidence="2" type="ORF">KYE46_03855</name>
</gene>
<feature type="domain" description="Methyltransferase FkbM" evidence="1">
    <location>
        <begin position="97"/>
        <end position="251"/>
    </location>
</feature>
<keyword evidence="2" id="KW-0808">Transferase</keyword>
<dbReference type="GO" id="GO:0032259">
    <property type="term" value="P:methylation"/>
    <property type="evidence" value="ECO:0007669"/>
    <property type="project" value="UniProtKB-KW"/>
</dbReference>
<protein>
    <submittedName>
        <fullName evidence="2">FkbM family methyltransferase</fullName>
    </submittedName>
</protein>
<accession>A0A8F6TXQ9</accession>
<dbReference type="AlphaFoldDB" id="A0A8F6TXQ9"/>
<dbReference type="KEGG" id="gce:KYE46_03855"/>
<dbReference type="Pfam" id="PF05050">
    <property type="entry name" value="Methyltransf_21"/>
    <property type="match status" value="1"/>
</dbReference>
<dbReference type="EMBL" id="CP079194">
    <property type="protein sequence ID" value="QXT40393.1"/>
    <property type="molecule type" value="Genomic_DNA"/>
</dbReference>
<keyword evidence="2" id="KW-0489">Methyltransferase</keyword>
<name>A0A8F6TXQ9_9RHOB</name>
<organism evidence="2 3">
    <name type="scientific">Gymnodinialimonas ceratoperidinii</name>
    <dbReference type="NCBI Taxonomy" id="2856823"/>
    <lineage>
        <taxon>Bacteria</taxon>
        <taxon>Pseudomonadati</taxon>
        <taxon>Pseudomonadota</taxon>
        <taxon>Alphaproteobacteria</taxon>
        <taxon>Rhodobacterales</taxon>
        <taxon>Paracoccaceae</taxon>
        <taxon>Gymnodinialimonas</taxon>
    </lineage>
</organism>
<dbReference type="RefSeq" id="WP_219003584.1">
    <property type="nucleotide sequence ID" value="NZ_CP079194.1"/>
</dbReference>
<dbReference type="GO" id="GO:0008168">
    <property type="term" value="F:methyltransferase activity"/>
    <property type="evidence" value="ECO:0007669"/>
    <property type="project" value="UniProtKB-KW"/>
</dbReference>
<reference evidence="2 3" key="1">
    <citation type="submission" date="2021-07" db="EMBL/GenBank/DDBJ databases">
        <title>A novel Jannaschia species isolated from marine dinoflagellate Ceratoperidinium margalefii.</title>
        <authorList>
            <person name="Jiang Y."/>
            <person name="Li Z."/>
        </authorList>
    </citation>
    <scope>NUCLEOTIDE SEQUENCE [LARGE SCALE GENOMIC DNA]</scope>
    <source>
        <strain evidence="2 3">J12C1-MA-4</strain>
    </source>
</reference>
<evidence type="ECO:0000259" key="1">
    <source>
        <dbReference type="Pfam" id="PF05050"/>
    </source>
</evidence>
<proteinExistence type="predicted"/>
<dbReference type="NCBIfam" id="TIGR01444">
    <property type="entry name" value="fkbM_fam"/>
    <property type="match status" value="1"/>
</dbReference>
<dbReference type="Proteomes" id="UP000825009">
    <property type="component" value="Chromosome"/>
</dbReference>
<evidence type="ECO:0000313" key="3">
    <source>
        <dbReference type="Proteomes" id="UP000825009"/>
    </source>
</evidence>
<dbReference type="InterPro" id="IPR006342">
    <property type="entry name" value="FkbM_mtfrase"/>
</dbReference>
<keyword evidence="3" id="KW-1185">Reference proteome</keyword>